<comment type="caution">
    <text evidence="2">The sequence shown here is derived from an EMBL/GenBank/DDBJ whole genome shotgun (WGS) entry which is preliminary data.</text>
</comment>
<name>A0A8X6EZ48_TRICU</name>
<evidence type="ECO:0000256" key="1">
    <source>
        <dbReference type="SAM" id="MobiDB-lite"/>
    </source>
</evidence>
<dbReference type="EMBL" id="BMAO01029998">
    <property type="protein sequence ID" value="GFQ65006.1"/>
    <property type="molecule type" value="Genomic_DNA"/>
</dbReference>
<protein>
    <submittedName>
        <fullName evidence="2">Uncharacterized protein</fullName>
    </submittedName>
</protein>
<accession>A0A8X6EZ48</accession>
<dbReference type="AlphaFoldDB" id="A0A8X6EZ48"/>
<reference evidence="2" key="1">
    <citation type="submission" date="2020-07" db="EMBL/GenBank/DDBJ databases">
        <title>Multicomponent nature underlies the extraordinary mechanical properties of spider dragline silk.</title>
        <authorList>
            <person name="Kono N."/>
            <person name="Nakamura H."/>
            <person name="Mori M."/>
            <person name="Yoshida Y."/>
            <person name="Ohtoshi R."/>
            <person name="Malay A.D."/>
            <person name="Moran D.A.P."/>
            <person name="Tomita M."/>
            <person name="Numata K."/>
            <person name="Arakawa K."/>
        </authorList>
    </citation>
    <scope>NUCLEOTIDE SEQUENCE</scope>
</reference>
<evidence type="ECO:0000313" key="2">
    <source>
        <dbReference type="EMBL" id="GFQ65006.1"/>
    </source>
</evidence>
<feature type="compositionally biased region" description="Basic and acidic residues" evidence="1">
    <location>
        <begin position="42"/>
        <end position="80"/>
    </location>
</feature>
<keyword evidence="3" id="KW-1185">Reference proteome</keyword>
<evidence type="ECO:0000313" key="3">
    <source>
        <dbReference type="Proteomes" id="UP000887116"/>
    </source>
</evidence>
<sequence>MKRRRSGGISLNLVLGRPHEENTGQQADEDPPHPGRHTVGRRRPEVHVKHRDRDDHRKGYQDHREYQRERELQQKRDGDAHLFPGVRGQVEDEDGEPGDAHAGDDEVDGVEERLPAQGDVEGDVRVGLNAARIVTDATVRRHRHDVPFDA</sequence>
<gene>
    <name evidence="2" type="ORF">TNCT_712961</name>
</gene>
<feature type="region of interest" description="Disordered" evidence="1">
    <location>
        <begin position="1"/>
        <end position="121"/>
    </location>
</feature>
<dbReference type="Proteomes" id="UP000887116">
    <property type="component" value="Unassembled WGS sequence"/>
</dbReference>
<feature type="compositionally biased region" description="Basic and acidic residues" evidence="1">
    <location>
        <begin position="98"/>
        <end position="114"/>
    </location>
</feature>
<organism evidence="2 3">
    <name type="scientific">Trichonephila clavata</name>
    <name type="common">Joro spider</name>
    <name type="synonym">Nephila clavata</name>
    <dbReference type="NCBI Taxonomy" id="2740835"/>
    <lineage>
        <taxon>Eukaryota</taxon>
        <taxon>Metazoa</taxon>
        <taxon>Ecdysozoa</taxon>
        <taxon>Arthropoda</taxon>
        <taxon>Chelicerata</taxon>
        <taxon>Arachnida</taxon>
        <taxon>Araneae</taxon>
        <taxon>Araneomorphae</taxon>
        <taxon>Entelegynae</taxon>
        <taxon>Araneoidea</taxon>
        <taxon>Nephilidae</taxon>
        <taxon>Trichonephila</taxon>
    </lineage>
</organism>
<proteinExistence type="predicted"/>
<dbReference type="OrthoDB" id="10358290at2759"/>